<dbReference type="InterPro" id="IPR053135">
    <property type="entry name" value="AKR2_Oxidoreductase"/>
</dbReference>
<sequence>MEKRQIGSSDLHSSVIGLGCMSLDPGNPAENKRIIDEAVELGINYFDTADLYDFGKNEEIVGSVLAHRRKDIILATKGGNRWNEDKDSWRWDPSKAYIKEAVKGSLRRLRTDYIDLYQLHGGTIDDHMDETIEAFDDLVKEGTVRFYGISSIRPNVIRYYAEHSKIVSVMMQYSLLDRRPEEMFSLLEDKNISVLARGPVAKGMLSDKVQDMDGSRSFLKWRAEDVKQRMLKVKEELKDYRIHEAALQYVLSSGTVASAVTGASSIEQIRQNASAGMLPHLSDGQKALLSELFPFEPYKDHR</sequence>
<dbReference type="InterPro" id="IPR036812">
    <property type="entry name" value="NAD(P)_OxRdtase_dom_sf"/>
</dbReference>
<dbReference type="PANTHER" id="PTHR43312">
    <property type="entry name" value="D-THREO-ALDOSE 1-DEHYDROGENASE"/>
    <property type="match status" value="1"/>
</dbReference>
<keyword evidence="3" id="KW-1185">Reference proteome</keyword>
<dbReference type="PRINTS" id="PR00069">
    <property type="entry name" value="ALDKETRDTASE"/>
</dbReference>
<dbReference type="Pfam" id="PF00248">
    <property type="entry name" value="Aldo_ket_red"/>
    <property type="match status" value="1"/>
</dbReference>
<dbReference type="PANTHER" id="PTHR43312:SF1">
    <property type="entry name" value="NADP-DEPENDENT OXIDOREDUCTASE DOMAIN-CONTAINING PROTEIN"/>
    <property type="match status" value="1"/>
</dbReference>
<proteinExistence type="predicted"/>
<organism evidence="2 3">
    <name type="scientific">Fictibacillus aquaticus</name>
    <dbReference type="NCBI Taxonomy" id="2021314"/>
    <lineage>
        <taxon>Bacteria</taxon>
        <taxon>Bacillati</taxon>
        <taxon>Bacillota</taxon>
        <taxon>Bacilli</taxon>
        <taxon>Bacillales</taxon>
        <taxon>Fictibacillaceae</taxon>
        <taxon>Fictibacillus</taxon>
    </lineage>
</organism>
<protein>
    <submittedName>
        <fullName evidence="2">Oxidoreductase</fullName>
    </submittedName>
</protein>
<comment type="caution">
    <text evidence="2">The sequence shown here is derived from an EMBL/GenBank/DDBJ whole genome shotgun (WGS) entry which is preliminary data.</text>
</comment>
<dbReference type="Proteomes" id="UP000215059">
    <property type="component" value="Unassembled WGS sequence"/>
</dbReference>
<dbReference type="InterPro" id="IPR023210">
    <property type="entry name" value="NADP_OxRdtase_dom"/>
</dbReference>
<evidence type="ECO:0000313" key="3">
    <source>
        <dbReference type="Proteomes" id="UP000215059"/>
    </source>
</evidence>
<dbReference type="OrthoDB" id="9773828at2"/>
<dbReference type="RefSeq" id="WP_094250346.1">
    <property type="nucleotide sequence ID" value="NZ_JBHLXL010000001.1"/>
</dbReference>
<dbReference type="InterPro" id="IPR020471">
    <property type="entry name" value="AKR"/>
</dbReference>
<dbReference type="AlphaFoldDB" id="A0A235FBR9"/>
<evidence type="ECO:0000313" key="2">
    <source>
        <dbReference type="EMBL" id="OYD58383.1"/>
    </source>
</evidence>
<gene>
    <name evidence="2" type="ORF">CGZ90_00310</name>
</gene>
<reference evidence="2 3" key="1">
    <citation type="submission" date="2017-07" db="EMBL/GenBank/DDBJ databases">
        <title>Fictibacillus sp. nov. GDSW-R2A3 Genome sequencing and assembly.</title>
        <authorList>
            <person name="Mayilraj S."/>
        </authorList>
    </citation>
    <scope>NUCLEOTIDE SEQUENCE [LARGE SCALE GENOMIC DNA]</scope>
    <source>
        <strain evidence="2 3">GDSW-R2A3</strain>
    </source>
</reference>
<dbReference type="SUPFAM" id="SSF51430">
    <property type="entry name" value="NAD(P)-linked oxidoreductase"/>
    <property type="match status" value="1"/>
</dbReference>
<name>A0A235FBR9_9BACL</name>
<dbReference type="EMBL" id="NOII01000001">
    <property type="protein sequence ID" value="OYD58383.1"/>
    <property type="molecule type" value="Genomic_DNA"/>
</dbReference>
<evidence type="ECO:0000259" key="1">
    <source>
        <dbReference type="Pfam" id="PF00248"/>
    </source>
</evidence>
<accession>A0A235FBR9</accession>
<dbReference type="CDD" id="cd19086">
    <property type="entry name" value="AKR_AKR11C1"/>
    <property type="match status" value="1"/>
</dbReference>
<dbReference type="Gene3D" id="3.20.20.100">
    <property type="entry name" value="NADP-dependent oxidoreductase domain"/>
    <property type="match status" value="1"/>
</dbReference>
<feature type="domain" description="NADP-dependent oxidoreductase" evidence="1">
    <location>
        <begin position="16"/>
        <end position="288"/>
    </location>
</feature>
<dbReference type="GO" id="GO:0016491">
    <property type="term" value="F:oxidoreductase activity"/>
    <property type="evidence" value="ECO:0007669"/>
    <property type="project" value="InterPro"/>
</dbReference>